<protein>
    <submittedName>
        <fullName evidence="1">Uncharacterized protein</fullName>
    </submittedName>
</protein>
<reference evidence="1" key="1">
    <citation type="journal article" date="2020" name="Stud. Mycol.">
        <title>101 Dothideomycetes genomes: a test case for predicting lifestyles and emergence of pathogens.</title>
        <authorList>
            <person name="Haridas S."/>
            <person name="Albert R."/>
            <person name="Binder M."/>
            <person name="Bloem J."/>
            <person name="Labutti K."/>
            <person name="Salamov A."/>
            <person name="Andreopoulos B."/>
            <person name="Baker S."/>
            <person name="Barry K."/>
            <person name="Bills G."/>
            <person name="Bluhm B."/>
            <person name="Cannon C."/>
            <person name="Castanera R."/>
            <person name="Culley D."/>
            <person name="Daum C."/>
            <person name="Ezra D."/>
            <person name="Gonzalez J."/>
            <person name="Henrissat B."/>
            <person name="Kuo A."/>
            <person name="Liang C."/>
            <person name="Lipzen A."/>
            <person name="Lutzoni F."/>
            <person name="Magnuson J."/>
            <person name="Mondo S."/>
            <person name="Nolan M."/>
            <person name="Ohm R."/>
            <person name="Pangilinan J."/>
            <person name="Park H.-J."/>
            <person name="Ramirez L."/>
            <person name="Alfaro M."/>
            <person name="Sun H."/>
            <person name="Tritt A."/>
            <person name="Yoshinaga Y."/>
            <person name="Zwiers L.-H."/>
            <person name="Turgeon B."/>
            <person name="Goodwin S."/>
            <person name="Spatafora J."/>
            <person name="Crous P."/>
            <person name="Grigoriev I."/>
        </authorList>
    </citation>
    <scope>NUCLEOTIDE SEQUENCE</scope>
    <source>
        <strain evidence="1">CBS 279.74</strain>
    </source>
</reference>
<accession>A0A6G1KDG3</accession>
<gene>
    <name evidence="1" type="ORF">K504DRAFT_465925</name>
</gene>
<dbReference type="AlphaFoldDB" id="A0A6G1KDG3"/>
<keyword evidence="2" id="KW-1185">Reference proteome</keyword>
<organism evidence="1 2">
    <name type="scientific">Pleomassaria siparia CBS 279.74</name>
    <dbReference type="NCBI Taxonomy" id="1314801"/>
    <lineage>
        <taxon>Eukaryota</taxon>
        <taxon>Fungi</taxon>
        <taxon>Dikarya</taxon>
        <taxon>Ascomycota</taxon>
        <taxon>Pezizomycotina</taxon>
        <taxon>Dothideomycetes</taxon>
        <taxon>Pleosporomycetidae</taxon>
        <taxon>Pleosporales</taxon>
        <taxon>Pleomassariaceae</taxon>
        <taxon>Pleomassaria</taxon>
    </lineage>
</organism>
<evidence type="ECO:0000313" key="1">
    <source>
        <dbReference type="EMBL" id="KAF2710889.1"/>
    </source>
</evidence>
<name>A0A6G1KDG3_9PLEO</name>
<sequence>MKGSLTAVISTSLCSTLGDCVSWVKTRWSDYSEEEKKKNVRVAEDNPSNATEAVDSDLKEAVSGCDNLCGVSRALELTLTAMMN</sequence>
<dbReference type="EMBL" id="MU005768">
    <property type="protein sequence ID" value="KAF2710889.1"/>
    <property type="molecule type" value="Genomic_DNA"/>
</dbReference>
<evidence type="ECO:0000313" key="2">
    <source>
        <dbReference type="Proteomes" id="UP000799428"/>
    </source>
</evidence>
<proteinExistence type="predicted"/>
<dbReference type="Proteomes" id="UP000799428">
    <property type="component" value="Unassembled WGS sequence"/>
</dbReference>